<dbReference type="InterPro" id="IPR000618">
    <property type="entry name" value="Insect_cuticle"/>
</dbReference>
<comment type="caution">
    <text evidence="2">The sequence shown here is derived from an EMBL/GenBank/DDBJ whole genome shotgun (WGS) entry which is preliminary data.</text>
</comment>
<evidence type="ECO:0000313" key="3">
    <source>
        <dbReference type="Proteomes" id="UP001487740"/>
    </source>
</evidence>
<dbReference type="EMBL" id="JARAKH010000038">
    <property type="protein sequence ID" value="KAK8382890.1"/>
    <property type="molecule type" value="Genomic_DNA"/>
</dbReference>
<evidence type="ECO:0000256" key="1">
    <source>
        <dbReference type="PROSITE-ProRule" id="PRU00497"/>
    </source>
</evidence>
<organism evidence="2 3">
    <name type="scientific">Scylla paramamosain</name>
    <name type="common">Mud crab</name>
    <dbReference type="NCBI Taxonomy" id="85552"/>
    <lineage>
        <taxon>Eukaryota</taxon>
        <taxon>Metazoa</taxon>
        <taxon>Ecdysozoa</taxon>
        <taxon>Arthropoda</taxon>
        <taxon>Crustacea</taxon>
        <taxon>Multicrustacea</taxon>
        <taxon>Malacostraca</taxon>
        <taxon>Eumalacostraca</taxon>
        <taxon>Eucarida</taxon>
        <taxon>Decapoda</taxon>
        <taxon>Pleocyemata</taxon>
        <taxon>Brachyura</taxon>
        <taxon>Eubrachyura</taxon>
        <taxon>Portunoidea</taxon>
        <taxon>Portunidae</taxon>
        <taxon>Portuninae</taxon>
        <taxon>Scylla</taxon>
    </lineage>
</organism>
<dbReference type="Pfam" id="PF00379">
    <property type="entry name" value="Chitin_bind_4"/>
    <property type="match status" value="1"/>
</dbReference>
<reference evidence="2 3" key="1">
    <citation type="submission" date="2023-03" db="EMBL/GenBank/DDBJ databases">
        <title>High-quality genome of Scylla paramamosain provides insights in environmental adaptation.</title>
        <authorList>
            <person name="Zhang L."/>
        </authorList>
    </citation>
    <scope>NUCLEOTIDE SEQUENCE [LARGE SCALE GENOMIC DNA]</scope>
    <source>
        <strain evidence="2">LZ_2023a</strain>
        <tissue evidence="2">Muscle</tissue>
    </source>
</reference>
<sequence length="138" mass="14931">MGVVRGVRGSGVSARKEILEWVEVMAGGDKIGGQVLSLLALVALVAARPESTMDIDLDDIHHDQDVDYDHNTFTGQYSWVSPEGVQYFVQYVADEDGFRIVDTNAVPVSAAGVRADGNQGSFVSSEETDDFHDFHGTV</sequence>
<evidence type="ECO:0000313" key="2">
    <source>
        <dbReference type="EMBL" id="KAK8382890.1"/>
    </source>
</evidence>
<dbReference type="PROSITE" id="PS51155">
    <property type="entry name" value="CHIT_BIND_RR_2"/>
    <property type="match status" value="1"/>
</dbReference>
<proteinExistence type="predicted"/>
<protein>
    <submittedName>
        <fullName evidence="2">Uncharacterized protein</fullName>
    </submittedName>
</protein>
<name>A0AAW0T7F6_SCYPA</name>
<accession>A0AAW0T7F6</accession>
<dbReference type="Proteomes" id="UP001487740">
    <property type="component" value="Unassembled WGS sequence"/>
</dbReference>
<dbReference type="AlphaFoldDB" id="A0AAW0T7F6"/>
<keyword evidence="3" id="KW-1185">Reference proteome</keyword>
<dbReference type="GO" id="GO:0042302">
    <property type="term" value="F:structural constituent of cuticle"/>
    <property type="evidence" value="ECO:0007669"/>
    <property type="project" value="UniProtKB-UniRule"/>
</dbReference>
<keyword evidence="1" id="KW-0193">Cuticle</keyword>
<gene>
    <name evidence="2" type="ORF">O3P69_011447</name>
</gene>